<sequence>MKSTLDQIEDIKSNGYNLDFSAVFNHAFENFKKISLYSALIILVFSFVFGIAIIGIIAAVYGAESISQEFFENLETQKLSYAEILISTVGVSFVTALLAPFGAGFLKMADCADKDEEFNVSTIFSYYKAPYFIQLFTATLIIAAVSTAISNALETTGFIFFGPALSACINFFTYLCIPLIIFGNLKALDAIKSSIIVVARNPLMIFLVFLIGFIGSAVGFFACCVGILFTLVFNTSMTYATYFAIFTVEEKEDSIDSIGRWDDM</sequence>
<protein>
    <recommendedName>
        <fullName evidence="4">Beta-carotene 15,15'-monooxygenase</fullName>
    </recommendedName>
</protein>
<comment type="caution">
    <text evidence="2">The sequence shown here is derived from an EMBL/GenBank/DDBJ whole genome shotgun (WGS) entry which is preliminary data.</text>
</comment>
<gene>
    <name evidence="2" type="ORF">ACFO5S_12020</name>
</gene>
<keyword evidence="3" id="KW-1185">Reference proteome</keyword>
<evidence type="ECO:0000256" key="1">
    <source>
        <dbReference type="SAM" id="Phobius"/>
    </source>
</evidence>
<evidence type="ECO:0008006" key="4">
    <source>
        <dbReference type="Google" id="ProtNLM"/>
    </source>
</evidence>
<feature type="transmembrane region" description="Helical" evidence="1">
    <location>
        <begin position="159"/>
        <end position="182"/>
    </location>
</feature>
<organism evidence="2 3">
    <name type="scientific">Flavobacterium branchiicola</name>
    <dbReference type="NCBI Taxonomy" id="1114875"/>
    <lineage>
        <taxon>Bacteria</taxon>
        <taxon>Pseudomonadati</taxon>
        <taxon>Bacteroidota</taxon>
        <taxon>Flavobacteriia</taxon>
        <taxon>Flavobacteriales</taxon>
        <taxon>Flavobacteriaceae</taxon>
        <taxon>Flavobacterium</taxon>
    </lineage>
</organism>
<feature type="transmembrane region" description="Helical" evidence="1">
    <location>
        <begin position="203"/>
        <end position="233"/>
    </location>
</feature>
<evidence type="ECO:0000313" key="2">
    <source>
        <dbReference type="EMBL" id="MFC4748178.1"/>
    </source>
</evidence>
<feature type="transmembrane region" description="Helical" evidence="1">
    <location>
        <begin position="81"/>
        <end position="106"/>
    </location>
</feature>
<reference evidence="3" key="1">
    <citation type="journal article" date="2019" name="Int. J. Syst. Evol. Microbiol.">
        <title>The Global Catalogue of Microorganisms (GCM) 10K type strain sequencing project: providing services to taxonomists for standard genome sequencing and annotation.</title>
        <authorList>
            <consortium name="The Broad Institute Genomics Platform"/>
            <consortium name="The Broad Institute Genome Sequencing Center for Infectious Disease"/>
            <person name="Wu L."/>
            <person name="Ma J."/>
        </authorList>
    </citation>
    <scope>NUCLEOTIDE SEQUENCE [LARGE SCALE GENOMIC DNA]</scope>
    <source>
        <strain evidence="3">WYCCWR 13023</strain>
    </source>
</reference>
<feature type="transmembrane region" description="Helical" evidence="1">
    <location>
        <begin position="36"/>
        <end position="61"/>
    </location>
</feature>
<feature type="transmembrane region" description="Helical" evidence="1">
    <location>
        <begin position="131"/>
        <end position="153"/>
    </location>
</feature>
<dbReference type="EMBL" id="JBHSGV010000004">
    <property type="protein sequence ID" value="MFC4748178.1"/>
    <property type="molecule type" value="Genomic_DNA"/>
</dbReference>
<keyword evidence="1" id="KW-0472">Membrane</keyword>
<keyword evidence="1" id="KW-1133">Transmembrane helix</keyword>
<name>A0ABV9PDV8_9FLAO</name>
<evidence type="ECO:0000313" key="3">
    <source>
        <dbReference type="Proteomes" id="UP001595935"/>
    </source>
</evidence>
<dbReference type="Proteomes" id="UP001595935">
    <property type="component" value="Unassembled WGS sequence"/>
</dbReference>
<accession>A0ABV9PDV8</accession>
<dbReference type="RefSeq" id="WP_213258167.1">
    <property type="nucleotide sequence ID" value="NZ_JAGYWA010000004.1"/>
</dbReference>
<proteinExistence type="predicted"/>
<keyword evidence="1" id="KW-0812">Transmembrane</keyword>